<dbReference type="GO" id="GO:0034599">
    <property type="term" value="P:cellular response to oxidative stress"/>
    <property type="evidence" value="ECO:0007669"/>
    <property type="project" value="InterPro"/>
</dbReference>
<dbReference type="RefSeq" id="XP_067549741.1">
    <property type="nucleotide sequence ID" value="XM_067691369.1"/>
</dbReference>
<dbReference type="InterPro" id="IPR013877">
    <property type="entry name" value="YAP-bd/ALF4/Glomulin"/>
</dbReference>
<comment type="caution">
    <text evidence="2">The sequence shown here is derived from an EMBL/GenBank/DDBJ whole genome shotgun (WGS) entry which is preliminary data.</text>
</comment>
<accession>A0A8H7ZF24</accession>
<keyword evidence="3" id="KW-1185">Reference proteome</keyword>
<dbReference type="PANTHER" id="PTHR28020:SF1">
    <property type="entry name" value="YAP1-BINDING PROTEIN 1-RELATED"/>
    <property type="match status" value="1"/>
</dbReference>
<dbReference type="AlphaFoldDB" id="A0A8H7ZF24"/>
<reference evidence="2 3" key="1">
    <citation type="submission" date="2020-12" db="EMBL/GenBank/DDBJ databases">
        <title>Effect of drift, selection, and recombination on the evolution of hybrid genomes in Candida yeast pathogens.</title>
        <authorList>
            <person name="Mixao V."/>
            <person name="Ksiezopolska E."/>
            <person name="Saus E."/>
            <person name="Boekhout T."/>
            <person name="Gacser A."/>
            <person name="Gabaldon T."/>
        </authorList>
    </citation>
    <scope>NUCLEOTIDE SEQUENCE [LARGE SCALE GENOMIC DNA]</scope>
    <source>
        <strain evidence="2 3">BP57</strain>
    </source>
</reference>
<feature type="region of interest" description="Disordered" evidence="1">
    <location>
        <begin position="549"/>
        <end position="581"/>
    </location>
</feature>
<dbReference type="Pfam" id="PF08568">
    <property type="entry name" value="Kinetochor_Ybp2"/>
    <property type="match status" value="1"/>
</dbReference>
<sequence length="692" mass="78970">MTSVLDDARSTSDLESESTINEPIPFEKVVESLNQGAKDAIAEKDYLSYSTLLDIQLHDPSRYTNDEREQLMSCLLEILQSDDHLVYEIGWDIPSIIIPYIESDFSFNSGIRDAPCVYKILKIFEILANKGNPKELFLKSCELLSSLTISEDANIEFTHRENFFEIKMYNVNELMATCLRKIATLYPSRLLAMSVGSYVNLMYNLHQIPIAHTTYQFVLKRAYSFARNYDGAPKPEKSDYSQAELTKIENDENYLIRKLLTGFITNMVYMGTMSYISYFAMRHFYRLERDAGKILEDQTPADTAILDRFYELSYSFDLYLRKIFDKFVQDSKKVVYGINNTGGDDGLADILFEKCVVDFQTNLLTHIVDSDAQSINDSTLGEIILFTQSKVSKHTFDTPLIKLSDAISIALRLLIPQMVQKTFVHRSLQDLALFWIWYALKQNELKIDPNYDAKIDLISISQEYLPIFFQCLIFVFHSIEAPRFRYMMLTLLTKLLIVTPESVGYDLIKDTIENCPFEVIRPALIGIYKHLLLNSKTDVNDVEQELSKVSLKEEKGGEETGETGETGANGKNGGSKAPKLPPRRVTTTTYYALTDEKFSDILEWILLAQSNTFVENEDGIKIDPSKLSTLASILNLIVALKKKDAVVTGRDKLERVLKSVERNVDVVNKNSSNQLEKNAAGMLRLTIERIRE</sequence>
<name>A0A8H7ZF24_9ASCO</name>
<dbReference type="PANTHER" id="PTHR28020">
    <property type="entry name" value="YAP1-BINDING PROTEIN 1-RELATED"/>
    <property type="match status" value="1"/>
</dbReference>
<dbReference type="EMBL" id="JAEOAQ010000002">
    <property type="protein sequence ID" value="KAG5420625.1"/>
    <property type="molecule type" value="Genomic_DNA"/>
</dbReference>
<protein>
    <submittedName>
        <fullName evidence="2">Uncharacterized protein</fullName>
    </submittedName>
</protein>
<dbReference type="Proteomes" id="UP000669133">
    <property type="component" value="Unassembled WGS sequence"/>
</dbReference>
<evidence type="ECO:0000313" key="3">
    <source>
        <dbReference type="Proteomes" id="UP000669133"/>
    </source>
</evidence>
<dbReference type="GO" id="GO:0005737">
    <property type="term" value="C:cytoplasm"/>
    <property type="evidence" value="ECO:0007669"/>
    <property type="project" value="TreeGrafter"/>
</dbReference>
<dbReference type="GeneID" id="93651135"/>
<dbReference type="InterPro" id="IPR040347">
    <property type="entry name" value="YBP1/2"/>
</dbReference>
<organism evidence="2 3">
    <name type="scientific">Candida metapsilosis</name>
    <dbReference type="NCBI Taxonomy" id="273372"/>
    <lineage>
        <taxon>Eukaryota</taxon>
        <taxon>Fungi</taxon>
        <taxon>Dikarya</taxon>
        <taxon>Ascomycota</taxon>
        <taxon>Saccharomycotina</taxon>
        <taxon>Pichiomycetes</taxon>
        <taxon>Debaryomycetaceae</taxon>
        <taxon>Candida/Lodderomyces clade</taxon>
        <taxon>Candida</taxon>
    </lineage>
</organism>
<proteinExistence type="predicted"/>
<dbReference type="OrthoDB" id="5396786at2759"/>
<evidence type="ECO:0000256" key="1">
    <source>
        <dbReference type="SAM" id="MobiDB-lite"/>
    </source>
</evidence>
<gene>
    <name evidence="2" type="ORF">I9W82_002506</name>
</gene>
<evidence type="ECO:0000313" key="2">
    <source>
        <dbReference type="EMBL" id="KAG5420625.1"/>
    </source>
</evidence>